<proteinExistence type="predicted"/>
<dbReference type="EMBL" id="JAODUP010000130">
    <property type="protein sequence ID" value="KAK2160569.1"/>
    <property type="molecule type" value="Genomic_DNA"/>
</dbReference>
<evidence type="ECO:0000313" key="2">
    <source>
        <dbReference type="Proteomes" id="UP001208570"/>
    </source>
</evidence>
<protein>
    <submittedName>
        <fullName evidence="1">Uncharacterized protein</fullName>
    </submittedName>
</protein>
<dbReference type="AlphaFoldDB" id="A0AAD9NAZ6"/>
<organism evidence="1 2">
    <name type="scientific">Paralvinella palmiformis</name>
    <dbReference type="NCBI Taxonomy" id="53620"/>
    <lineage>
        <taxon>Eukaryota</taxon>
        <taxon>Metazoa</taxon>
        <taxon>Spiralia</taxon>
        <taxon>Lophotrochozoa</taxon>
        <taxon>Annelida</taxon>
        <taxon>Polychaeta</taxon>
        <taxon>Sedentaria</taxon>
        <taxon>Canalipalpata</taxon>
        <taxon>Terebellida</taxon>
        <taxon>Terebelliformia</taxon>
        <taxon>Alvinellidae</taxon>
        <taxon>Paralvinella</taxon>
    </lineage>
</organism>
<accession>A0AAD9NAZ6</accession>
<keyword evidence="2" id="KW-1185">Reference proteome</keyword>
<name>A0AAD9NAZ6_9ANNE</name>
<gene>
    <name evidence="1" type="ORF">LSH36_130g02045</name>
</gene>
<dbReference type="Proteomes" id="UP001208570">
    <property type="component" value="Unassembled WGS sequence"/>
</dbReference>
<reference evidence="1" key="1">
    <citation type="journal article" date="2023" name="Mol. Biol. Evol.">
        <title>Third-Generation Sequencing Reveals the Adaptive Role of the Epigenome in Three Deep-Sea Polychaetes.</title>
        <authorList>
            <person name="Perez M."/>
            <person name="Aroh O."/>
            <person name="Sun Y."/>
            <person name="Lan Y."/>
            <person name="Juniper S.K."/>
            <person name="Young C.R."/>
            <person name="Angers B."/>
            <person name="Qian P.Y."/>
        </authorList>
    </citation>
    <scope>NUCLEOTIDE SEQUENCE</scope>
    <source>
        <strain evidence="1">P08H-3</strain>
    </source>
</reference>
<sequence>MCERQIKTNELTIMTRNLCRDFEYSLARNVKQNPKAFWGIVSPVGDKTKADLLNSFFKSVFSVLVPCWR</sequence>
<evidence type="ECO:0000313" key="1">
    <source>
        <dbReference type="EMBL" id="KAK2160569.1"/>
    </source>
</evidence>
<comment type="caution">
    <text evidence="1">The sequence shown here is derived from an EMBL/GenBank/DDBJ whole genome shotgun (WGS) entry which is preliminary data.</text>
</comment>